<proteinExistence type="predicted"/>
<keyword evidence="2" id="KW-1133">Transmembrane helix</keyword>
<evidence type="ECO:0000313" key="3">
    <source>
        <dbReference type="EMBL" id="KAK9101432.1"/>
    </source>
</evidence>
<organism evidence="3 4">
    <name type="scientific">Stephania cephalantha</name>
    <dbReference type="NCBI Taxonomy" id="152367"/>
    <lineage>
        <taxon>Eukaryota</taxon>
        <taxon>Viridiplantae</taxon>
        <taxon>Streptophyta</taxon>
        <taxon>Embryophyta</taxon>
        <taxon>Tracheophyta</taxon>
        <taxon>Spermatophyta</taxon>
        <taxon>Magnoliopsida</taxon>
        <taxon>Ranunculales</taxon>
        <taxon>Menispermaceae</taxon>
        <taxon>Menispermoideae</taxon>
        <taxon>Cissampelideae</taxon>
        <taxon>Stephania</taxon>
    </lineage>
</organism>
<evidence type="ECO:0000256" key="2">
    <source>
        <dbReference type="SAM" id="Phobius"/>
    </source>
</evidence>
<feature type="transmembrane region" description="Helical" evidence="2">
    <location>
        <begin position="158"/>
        <end position="179"/>
    </location>
</feature>
<dbReference type="EMBL" id="JBBNAG010000010">
    <property type="protein sequence ID" value="KAK9101432.1"/>
    <property type="molecule type" value="Genomic_DNA"/>
</dbReference>
<keyword evidence="4" id="KW-1185">Reference proteome</keyword>
<name>A0AAP0F2V3_9MAGN</name>
<dbReference type="AlphaFoldDB" id="A0AAP0F2V3"/>
<keyword evidence="1" id="KW-0175">Coiled coil</keyword>
<feature type="coiled-coil region" evidence="1">
    <location>
        <begin position="59"/>
        <end position="108"/>
    </location>
</feature>
<sequence>MACYTHGHDGQTFVDQRSAKIDIRGDVHRTFDTSIDEDAVYLEGKQAHLEDRAYGPHELEELRRDHREVARNIRRIEWKDKNKCERDKMERQEENREMRDNLARMEALLMQHLGIRPHLPQAPRTPPSPILRALRVCAVVAFDIGVAYKEGVDKASTFFWILLQLFILLFTVFATDSVFADWANQRHTLSVAEQQQISDNMRLC</sequence>
<keyword evidence="2" id="KW-0472">Membrane</keyword>
<comment type="caution">
    <text evidence="3">The sequence shown here is derived from an EMBL/GenBank/DDBJ whole genome shotgun (WGS) entry which is preliminary data.</text>
</comment>
<keyword evidence="2" id="KW-0812">Transmembrane</keyword>
<dbReference type="Proteomes" id="UP001419268">
    <property type="component" value="Unassembled WGS sequence"/>
</dbReference>
<reference evidence="3 4" key="1">
    <citation type="submission" date="2024-01" db="EMBL/GenBank/DDBJ databases">
        <title>Genome assemblies of Stephania.</title>
        <authorList>
            <person name="Yang L."/>
        </authorList>
    </citation>
    <scope>NUCLEOTIDE SEQUENCE [LARGE SCALE GENOMIC DNA]</scope>
    <source>
        <strain evidence="3">JXDWG</strain>
        <tissue evidence="3">Leaf</tissue>
    </source>
</reference>
<evidence type="ECO:0000256" key="1">
    <source>
        <dbReference type="SAM" id="Coils"/>
    </source>
</evidence>
<accession>A0AAP0F2V3</accession>
<protein>
    <submittedName>
        <fullName evidence="3">Uncharacterized protein</fullName>
    </submittedName>
</protein>
<evidence type="ECO:0000313" key="4">
    <source>
        <dbReference type="Proteomes" id="UP001419268"/>
    </source>
</evidence>
<gene>
    <name evidence="3" type="ORF">Scep_024862</name>
</gene>